<dbReference type="InterPro" id="IPR051504">
    <property type="entry name" value="Plant_metabolite_acyltrans"/>
</dbReference>
<dbReference type="OrthoDB" id="670084at2759"/>
<sequence length="340" mass="35824">MRRLARDDEHDTGAFVRLVPELEATRLPAPVLPVQVTRPADGDGAVAVGVSIRHAVADGHAVWQFLKAWSTASREGPGSLAAPGFVQPTFDRTGIILRSTSSEPEIMQQISTRTFLLRADGIRSLKQQILRQSSALNSGAAPSKPPSTYVAIVSLVWASIARAKLTTMLDADDGYIMVTADCHSRLRTPLDDGFFGNCVKPCVARVRAGDLRGEATGVARAAAAIQHAIHVHLEGDPLSDAERWVAAYGAIPKERLVAVGSSNRFMAYETDFGWGGPSRVELVSVFAAQLVTLLGARDGGVQVSVALDRGTMVGFAPNLVVSAPILAVGVAAASDAASIA</sequence>
<protein>
    <submittedName>
        <fullName evidence="3">Uncharacterized protein</fullName>
    </submittedName>
</protein>
<dbReference type="Pfam" id="PF02458">
    <property type="entry name" value="Transferase"/>
    <property type="match status" value="1"/>
</dbReference>
<dbReference type="GO" id="GO:0016747">
    <property type="term" value="F:acyltransferase activity, transferring groups other than amino-acyl groups"/>
    <property type="evidence" value="ECO:0007669"/>
    <property type="project" value="UniProtKB-ARBA"/>
</dbReference>
<dbReference type="Gene3D" id="3.30.559.10">
    <property type="entry name" value="Chloramphenicol acetyltransferase-like domain"/>
    <property type="match status" value="2"/>
</dbReference>
<keyword evidence="2" id="KW-0012">Acyltransferase</keyword>
<evidence type="ECO:0000313" key="4">
    <source>
        <dbReference type="Proteomes" id="UP000636709"/>
    </source>
</evidence>
<comment type="caution">
    <text evidence="3">The sequence shown here is derived from an EMBL/GenBank/DDBJ whole genome shotgun (WGS) entry which is preliminary data.</text>
</comment>
<keyword evidence="4" id="KW-1185">Reference proteome</keyword>
<name>A0A835BFM8_9POAL</name>
<evidence type="ECO:0000256" key="2">
    <source>
        <dbReference type="ARBA" id="ARBA00023315"/>
    </source>
</evidence>
<organism evidence="3 4">
    <name type="scientific">Digitaria exilis</name>
    <dbReference type="NCBI Taxonomy" id="1010633"/>
    <lineage>
        <taxon>Eukaryota</taxon>
        <taxon>Viridiplantae</taxon>
        <taxon>Streptophyta</taxon>
        <taxon>Embryophyta</taxon>
        <taxon>Tracheophyta</taxon>
        <taxon>Spermatophyta</taxon>
        <taxon>Magnoliopsida</taxon>
        <taxon>Liliopsida</taxon>
        <taxon>Poales</taxon>
        <taxon>Poaceae</taxon>
        <taxon>PACMAD clade</taxon>
        <taxon>Panicoideae</taxon>
        <taxon>Panicodae</taxon>
        <taxon>Paniceae</taxon>
        <taxon>Anthephorinae</taxon>
        <taxon>Digitaria</taxon>
    </lineage>
</organism>
<dbReference type="EMBL" id="JACEFO010002054">
    <property type="protein sequence ID" value="KAF8687650.1"/>
    <property type="molecule type" value="Genomic_DNA"/>
</dbReference>
<dbReference type="AlphaFoldDB" id="A0A835BFM8"/>
<proteinExistence type="predicted"/>
<dbReference type="Proteomes" id="UP000636709">
    <property type="component" value="Unassembled WGS sequence"/>
</dbReference>
<dbReference type="InterPro" id="IPR023213">
    <property type="entry name" value="CAT-like_dom_sf"/>
</dbReference>
<keyword evidence="1" id="KW-0808">Transferase</keyword>
<evidence type="ECO:0000256" key="1">
    <source>
        <dbReference type="ARBA" id="ARBA00022679"/>
    </source>
</evidence>
<reference evidence="3" key="1">
    <citation type="submission" date="2020-07" db="EMBL/GenBank/DDBJ databases">
        <title>Genome sequence and genetic diversity analysis of an under-domesticated orphan crop, white fonio (Digitaria exilis).</title>
        <authorList>
            <person name="Bennetzen J.L."/>
            <person name="Chen S."/>
            <person name="Ma X."/>
            <person name="Wang X."/>
            <person name="Yssel A.E.J."/>
            <person name="Chaluvadi S.R."/>
            <person name="Johnson M."/>
            <person name="Gangashetty P."/>
            <person name="Hamidou F."/>
            <person name="Sanogo M.D."/>
            <person name="Zwaenepoel A."/>
            <person name="Wallace J."/>
            <person name="Van De Peer Y."/>
            <person name="Van Deynze A."/>
        </authorList>
    </citation>
    <scope>NUCLEOTIDE SEQUENCE</scope>
    <source>
        <tissue evidence="3">Leaves</tissue>
    </source>
</reference>
<accession>A0A835BFM8</accession>
<dbReference type="PANTHER" id="PTHR31625">
    <property type="match status" value="1"/>
</dbReference>
<evidence type="ECO:0000313" key="3">
    <source>
        <dbReference type="EMBL" id="KAF8687650.1"/>
    </source>
</evidence>
<gene>
    <name evidence="3" type="ORF">HU200_042567</name>
</gene>